<sequence>MLIMMMSLKMALFLLVLRSLRRTMVTHARQLTSSERQVRLRIGRVGRLFVKNTSETLRKRLNATVL</sequence>
<name>M0N925_9EURY</name>
<organism evidence="1 2">
    <name type="scientific">Halococcus salifodinae DSM 8989</name>
    <dbReference type="NCBI Taxonomy" id="1227456"/>
    <lineage>
        <taxon>Archaea</taxon>
        <taxon>Methanobacteriati</taxon>
        <taxon>Methanobacteriota</taxon>
        <taxon>Stenosarchaea group</taxon>
        <taxon>Halobacteria</taxon>
        <taxon>Halobacteriales</taxon>
        <taxon>Halococcaceae</taxon>
        <taxon>Halococcus</taxon>
    </lineage>
</organism>
<evidence type="ECO:0000313" key="2">
    <source>
        <dbReference type="Proteomes" id="UP000011625"/>
    </source>
</evidence>
<dbReference type="STRING" id="1227456.C450_06135"/>
<proteinExistence type="predicted"/>
<protein>
    <submittedName>
        <fullName evidence="1">Uncharacterized protein</fullName>
    </submittedName>
</protein>
<comment type="caution">
    <text evidence="1">The sequence shown here is derived from an EMBL/GenBank/DDBJ whole genome shotgun (WGS) entry which is preliminary data.</text>
</comment>
<keyword evidence="2" id="KW-1185">Reference proteome</keyword>
<gene>
    <name evidence="1" type="ORF">C450_06135</name>
</gene>
<dbReference type="Proteomes" id="UP000011625">
    <property type="component" value="Unassembled WGS sequence"/>
</dbReference>
<dbReference type="EMBL" id="AOME01000028">
    <property type="protein sequence ID" value="EMA54386.1"/>
    <property type="molecule type" value="Genomic_DNA"/>
</dbReference>
<dbReference type="AlphaFoldDB" id="M0N925"/>
<reference evidence="1 2" key="1">
    <citation type="journal article" date="2014" name="PLoS Genet.">
        <title>Phylogenetically driven sequencing of extremely halophilic archaea reveals strategies for static and dynamic osmo-response.</title>
        <authorList>
            <person name="Becker E.A."/>
            <person name="Seitzer P.M."/>
            <person name="Tritt A."/>
            <person name="Larsen D."/>
            <person name="Krusor M."/>
            <person name="Yao A.I."/>
            <person name="Wu D."/>
            <person name="Madern D."/>
            <person name="Eisen J.A."/>
            <person name="Darling A.E."/>
            <person name="Facciotti M.T."/>
        </authorList>
    </citation>
    <scope>NUCLEOTIDE SEQUENCE [LARGE SCALE GENOMIC DNA]</scope>
    <source>
        <strain evidence="1 2">DSM 8989</strain>
    </source>
</reference>
<accession>M0N925</accession>
<evidence type="ECO:0000313" key="1">
    <source>
        <dbReference type="EMBL" id="EMA54386.1"/>
    </source>
</evidence>